<reference evidence="1" key="2">
    <citation type="submission" date="2022-06" db="UniProtKB">
        <authorList>
            <consortium name="EnsemblMetazoa"/>
        </authorList>
    </citation>
    <scope>IDENTIFICATION</scope>
    <source>
        <strain evidence="1">DF5081</strain>
    </source>
</reference>
<proteinExistence type="predicted"/>
<dbReference type="Proteomes" id="UP000005237">
    <property type="component" value="Unassembled WGS sequence"/>
</dbReference>
<reference evidence="2" key="1">
    <citation type="submission" date="2010-08" db="EMBL/GenBank/DDBJ databases">
        <authorList>
            <consortium name="Caenorhabditis japonica Sequencing Consortium"/>
            <person name="Wilson R.K."/>
        </authorList>
    </citation>
    <scope>NUCLEOTIDE SEQUENCE [LARGE SCALE GENOMIC DNA]</scope>
    <source>
        <strain evidence="2">DF5081</strain>
    </source>
</reference>
<accession>A0A8R1IFQ0</accession>
<sequence>MRSESKESPWDLEKKGYVMCHIERNNMECDSDRMKIYVMLGIAPVAIKEAGTAGAKFSSVEKDKRDTVVRLVGKGFARVLH</sequence>
<keyword evidence="2" id="KW-1185">Reference proteome</keyword>
<protein>
    <submittedName>
        <fullName evidence="1">Uncharacterized protein</fullName>
    </submittedName>
</protein>
<evidence type="ECO:0000313" key="2">
    <source>
        <dbReference type="Proteomes" id="UP000005237"/>
    </source>
</evidence>
<dbReference type="AlphaFoldDB" id="A0A8R1IFQ0"/>
<organism evidence="1 2">
    <name type="scientific">Caenorhabditis japonica</name>
    <dbReference type="NCBI Taxonomy" id="281687"/>
    <lineage>
        <taxon>Eukaryota</taxon>
        <taxon>Metazoa</taxon>
        <taxon>Ecdysozoa</taxon>
        <taxon>Nematoda</taxon>
        <taxon>Chromadorea</taxon>
        <taxon>Rhabditida</taxon>
        <taxon>Rhabditina</taxon>
        <taxon>Rhabditomorpha</taxon>
        <taxon>Rhabditoidea</taxon>
        <taxon>Rhabditidae</taxon>
        <taxon>Peloderinae</taxon>
        <taxon>Caenorhabditis</taxon>
    </lineage>
</organism>
<name>A0A8R1IFQ0_CAEJA</name>
<evidence type="ECO:0000313" key="1">
    <source>
        <dbReference type="EnsemblMetazoa" id="CJA33653.1"/>
    </source>
</evidence>
<dbReference type="EnsemblMetazoa" id="CJA33653.1">
    <property type="protein sequence ID" value="CJA33653.1"/>
    <property type="gene ID" value="WBGene00209500"/>
</dbReference>